<accession>A0A6P7U0J1</accession>
<proteinExistence type="predicted"/>
<dbReference type="PROSITE" id="PS00636">
    <property type="entry name" value="DNAJ_1"/>
    <property type="match status" value="1"/>
</dbReference>
<dbReference type="GO" id="GO:0051087">
    <property type="term" value="F:protein-folding chaperone binding"/>
    <property type="evidence" value="ECO:0007669"/>
    <property type="project" value="TreeGrafter"/>
</dbReference>
<protein>
    <submittedName>
        <fullName evidence="3">Chaperone protein DnaJ-like</fullName>
    </submittedName>
</protein>
<dbReference type="Pfam" id="PF00226">
    <property type="entry name" value="DnaJ"/>
    <property type="match status" value="1"/>
</dbReference>
<keyword evidence="2" id="KW-1185">Reference proteome</keyword>
<dbReference type="Proteomes" id="UP000515154">
    <property type="component" value="Unplaced"/>
</dbReference>
<dbReference type="Gene3D" id="1.10.287.110">
    <property type="entry name" value="DnaJ domain"/>
    <property type="match status" value="1"/>
</dbReference>
<organism evidence="2 3">
    <name type="scientific">Octopus sinensis</name>
    <name type="common">East Asian common octopus</name>
    <dbReference type="NCBI Taxonomy" id="2607531"/>
    <lineage>
        <taxon>Eukaryota</taxon>
        <taxon>Metazoa</taxon>
        <taxon>Spiralia</taxon>
        <taxon>Lophotrochozoa</taxon>
        <taxon>Mollusca</taxon>
        <taxon>Cephalopoda</taxon>
        <taxon>Coleoidea</taxon>
        <taxon>Octopodiformes</taxon>
        <taxon>Octopoda</taxon>
        <taxon>Incirrata</taxon>
        <taxon>Octopodidae</taxon>
        <taxon>Octopus</taxon>
    </lineage>
</organism>
<dbReference type="PROSITE" id="PS50076">
    <property type="entry name" value="DNAJ_2"/>
    <property type="match status" value="1"/>
</dbReference>
<feature type="domain" description="J" evidence="1">
    <location>
        <begin position="30"/>
        <end position="96"/>
    </location>
</feature>
<dbReference type="GO" id="GO:0005737">
    <property type="term" value="C:cytoplasm"/>
    <property type="evidence" value="ECO:0007669"/>
    <property type="project" value="TreeGrafter"/>
</dbReference>
<evidence type="ECO:0000313" key="2">
    <source>
        <dbReference type="Proteomes" id="UP000515154"/>
    </source>
</evidence>
<dbReference type="InterPro" id="IPR036869">
    <property type="entry name" value="J_dom_sf"/>
</dbReference>
<evidence type="ECO:0000259" key="1">
    <source>
        <dbReference type="PROSITE" id="PS50076"/>
    </source>
</evidence>
<dbReference type="SUPFAM" id="SSF46565">
    <property type="entry name" value="Chaperone J-domain"/>
    <property type="match status" value="1"/>
</dbReference>
<dbReference type="SMART" id="SM00271">
    <property type="entry name" value="DnaJ"/>
    <property type="match status" value="1"/>
</dbReference>
<sequence>MPVLQFFAQTGFVPGRFTTDAMWIYRCKEDYYKSLGVSRTATTKEIKSAYRKLAMDKHPDRVKGDKKEAEAEFSKITEAYEVLSNTEKRRLYDLHGHTEPQMPDTNFRKNFYSFNDMFESFFDGDVFGNSGFFNHDDMFGSFHGGLCFFVNLRTKLSHQDSQSGKHGHDHNDLPIIY</sequence>
<dbReference type="GO" id="GO:0051082">
    <property type="term" value="F:unfolded protein binding"/>
    <property type="evidence" value="ECO:0007669"/>
    <property type="project" value="TreeGrafter"/>
</dbReference>
<dbReference type="CDD" id="cd06257">
    <property type="entry name" value="DnaJ"/>
    <property type="match status" value="1"/>
</dbReference>
<dbReference type="GO" id="GO:0005634">
    <property type="term" value="C:nucleus"/>
    <property type="evidence" value="ECO:0007669"/>
    <property type="project" value="TreeGrafter"/>
</dbReference>
<dbReference type="InterPro" id="IPR001623">
    <property type="entry name" value="DnaJ_domain"/>
</dbReference>
<gene>
    <name evidence="3" type="primary">LOC115228646</name>
</gene>
<dbReference type="KEGG" id="osn:115228646"/>
<dbReference type="PANTHER" id="PTHR43948">
    <property type="entry name" value="DNAJ HOMOLOG SUBFAMILY B"/>
    <property type="match status" value="1"/>
</dbReference>
<dbReference type="InterPro" id="IPR018253">
    <property type="entry name" value="DnaJ_domain_CS"/>
</dbReference>
<name>A0A6P7U0J1_9MOLL</name>
<dbReference type="GO" id="GO:0044183">
    <property type="term" value="F:protein folding chaperone"/>
    <property type="evidence" value="ECO:0007669"/>
    <property type="project" value="TreeGrafter"/>
</dbReference>
<dbReference type="PANTHER" id="PTHR43948:SF10">
    <property type="entry name" value="MRJ, ISOFORM E"/>
    <property type="match status" value="1"/>
</dbReference>
<reference evidence="3" key="1">
    <citation type="submission" date="2025-08" db="UniProtKB">
        <authorList>
            <consortium name="RefSeq"/>
        </authorList>
    </citation>
    <scope>IDENTIFICATION</scope>
</reference>
<dbReference type="PRINTS" id="PR00625">
    <property type="entry name" value="JDOMAIN"/>
</dbReference>
<dbReference type="RefSeq" id="XP_029655052.1">
    <property type="nucleotide sequence ID" value="XM_029799192.1"/>
</dbReference>
<dbReference type="AlphaFoldDB" id="A0A6P7U0J1"/>
<evidence type="ECO:0000313" key="3">
    <source>
        <dbReference type="RefSeq" id="XP_029655052.1"/>
    </source>
</evidence>